<accession>A0A9J6BAC8</accession>
<keyword evidence="3" id="KW-0862">Zinc</keyword>
<reference evidence="6" key="1">
    <citation type="submission" date="2021-03" db="EMBL/GenBank/DDBJ databases">
        <title>Chromosome level genome of the anhydrobiotic midge Polypedilum vanderplanki.</title>
        <authorList>
            <person name="Yoshida Y."/>
            <person name="Kikawada T."/>
            <person name="Gusev O."/>
        </authorList>
    </citation>
    <scope>NUCLEOTIDE SEQUENCE</scope>
    <source>
        <strain evidence="6">NIAS01</strain>
        <tissue evidence="6">Whole body or cell culture</tissue>
    </source>
</reference>
<keyword evidence="7" id="KW-1185">Reference proteome</keyword>
<proteinExistence type="predicted"/>
<keyword evidence="4" id="KW-0238">DNA-binding</keyword>
<dbReference type="AlphaFoldDB" id="A0A9J6BAC8"/>
<evidence type="ECO:0000256" key="4">
    <source>
        <dbReference type="ARBA" id="ARBA00023125"/>
    </source>
</evidence>
<dbReference type="GO" id="GO:0008270">
    <property type="term" value="F:zinc ion binding"/>
    <property type="evidence" value="ECO:0007669"/>
    <property type="project" value="UniProtKB-KW"/>
</dbReference>
<evidence type="ECO:0000259" key="5">
    <source>
        <dbReference type="Pfam" id="PF05485"/>
    </source>
</evidence>
<dbReference type="GO" id="GO:0003677">
    <property type="term" value="F:DNA binding"/>
    <property type="evidence" value="ECO:0007669"/>
    <property type="project" value="UniProtKB-KW"/>
</dbReference>
<keyword evidence="1" id="KW-0479">Metal-binding</keyword>
<gene>
    <name evidence="6" type="ORF">PVAND_014494</name>
</gene>
<sequence>MRSKTKWIDFIKNETGTFLKENEYYICSLHFNDEMINQNEQRMSLNNAAYPCKPESLRCMQFIRKQSKTIEDAAKNTSLNSSNRCSVISDVRYNEPLSDVLMRQIKSLSEQKQKLSIDLGKAHEKIHILETYIKSMGKFCSENQLNAMQGRKVQKWDDETIMKSIDFSPGQKRGTLKIDEKSVTPARELHSDGTYVGNCTLPPSNTLAQNAFVVLLTLMQIRLKIVVAIEFSDKTLTGEIMRSRSNHIIHPNDITRILRFNPDQVHNDKNIAGAFRKYDVIIPSSFVEEFNLVSNKATMKDVNSLYNKQKNMILQASTKFKAGSCQAKSF</sequence>
<protein>
    <recommendedName>
        <fullName evidence="5">THAP-type domain-containing protein</fullName>
    </recommendedName>
</protein>
<evidence type="ECO:0000256" key="2">
    <source>
        <dbReference type="ARBA" id="ARBA00022771"/>
    </source>
</evidence>
<name>A0A9J6BAC8_POLVA</name>
<evidence type="ECO:0000313" key="7">
    <source>
        <dbReference type="Proteomes" id="UP001107558"/>
    </source>
</evidence>
<keyword evidence="2" id="KW-0863">Zinc-finger</keyword>
<organism evidence="6 7">
    <name type="scientific">Polypedilum vanderplanki</name>
    <name type="common">Sleeping chironomid midge</name>
    <dbReference type="NCBI Taxonomy" id="319348"/>
    <lineage>
        <taxon>Eukaryota</taxon>
        <taxon>Metazoa</taxon>
        <taxon>Ecdysozoa</taxon>
        <taxon>Arthropoda</taxon>
        <taxon>Hexapoda</taxon>
        <taxon>Insecta</taxon>
        <taxon>Pterygota</taxon>
        <taxon>Neoptera</taxon>
        <taxon>Endopterygota</taxon>
        <taxon>Diptera</taxon>
        <taxon>Nematocera</taxon>
        <taxon>Chironomoidea</taxon>
        <taxon>Chironomidae</taxon>
        <taxon>Chironominae</taxon>
        <taxon>Polypedilum</taxon>
        <taxon>Polypedilum</taxon>
    </lineage>
</organism>
<dbReference type="OrthoDB" id="6624120at2759"/>
<dbReference type="InterPro" id="IPR006612">
    <property type="entry name" value="THAP_Znf"/>
</dbReference>
<evidence type="ECO:0000256" key="3">
    <source>
        <dbReference type="ARBA" id="ARBA00022833"/>
    </source>
</evidence>
<dbReference type="EMBL" id="JADBJN010000004">
    <property type="protein sequence ID" value="KAG5666467.1"/>
    <property type="molecule type" value="Genomic_DNA"/>
</dbReference>
<dbReference type="Proteomes" id="UP001107558">
    <property type="component" value="Chromosome 4"/>
</dbReference>
<dbReference type="Pfam" id="PF05485">
    <property type="entry name" value="THAP"/>
    <property type="match status" value="1"/>
</dbReference>
<evidence type="ECO:0000313" key="6">
    <source>
        <dbReference type="EMBL" id="KAG5666467.1"/>
    </source>
</evidence>
<comment type="caution">
    <text evidence="6">The sequence shown here is derived from an EMBL/GenBank/DDBJ whole genome shotgun (WGS) entry which is preliminary data.</text>
</comment>
<evidence type="ECO:0000256" key="1">
    <source>
        <dbReference type="ARBA" id="ARBA00022723"/>
    </source>
</evidence>
<feature type="domain" description="THAP-type" evidence="5">
    <location>
        <begin position="4"/>
        <end position="52"/>
    </location>
</feature>